<evidence type="ECO:0000313" key="8">
    <source>
        <dbReference type="EMBL" id="KAF7830049.1"/>
    </source>
</evidence>
<evidence type="ECO:0000256" key="1">
    <source>
        <dbReference type="ARBA" id="ARBA00004370"/>
    </source>
</evidence>
<evidence type="ECO:0000256" key="4">
    <source>
        <dbReference type="ARBA" id="ARBA00022989"/>
    </source>
</evidence>
<evidence type="ECO:0000256" key="7">
    <source>
        <dbReference type="SAM" id="Phobius"/>
    </source>
</evidence>
<feature type="region of interest" description="Disordered" evidence="6">
    <location>
        <begin position="55"/>
        <end position="78"/>
    </location>
</feature>
<name>A0A834TXZ7_9FABA</name>
<comment type="subcellular location">
    <subcellularLocation>
        <location evidence="1">Membrane</location>
    </subcellularLocation>
</comment>
<gene>
    <name evidence="8" type="ORF">G2W53_012382</name>
</gene>
<keyword evidence="9" id="KW-1185">Reference proteome</keyword>
<dbReference type="GO" id="GO:0008104">
    <property type="term" value="P:intracellular protein localization"/>
    <property type="evidence" value="ECO:0007669"/>
    <property type="project" value="TreeGrafter"/>
</dbReference>
<protein>
    <submittedName>
        <fullName evidence="8">Protein odr-4-like protein</fullName>
    </submittedName>
</protein>
<dbReference type="Proteomes" id="UP000634136">
    <property type="component" value="Unassembled WGS sequence"/>
</dbReference>
<comment type="similarity">
    <text evidence="2">Belongs to the ODR-4 family.</text>
</comment>
<dbReference type="PANTHER" id="PTHR33966:SF1">
    <property type="entry name" value="PROTEIN ODR-4 HOMOLOG"/>
    <property type="match status" value="1"/>
</dbReference>
<comment type="caution">
    <text evidence="8">The sequence shown here is derived from an EMBL/GenBank/DDBJ whole genome shotgun (WGS) entry which is preliminary data.</text>
</comment>
<keyword evidence="3 7" id="KW-0812">Transmembrane</keyword>
<evidence type="ECO:0000256" key="6">
    <source>
        <dbReference type="SAM" id="MobiDB-lite"/>
    </source>
</evidence>
<evidence type="ECO:0000313" key="9">
    <source>
        <dbReference type="Proteomes" id="UP000634136"/>
    </source>
</evidence>
<dbReference type="PANTHER" id="PTHR33966">
    <property type="entry name" value="PROTEIN ODR-4 HOMOLOG"/>
    <property type="match status" value="1"/>
</dbReference>
<evidence type="ECO:0000256" key="2">
    <source>
        <dbReference type="ARBA" id="ARBA00010131"/>
    </source>
</evidence>
<feature type="transmembrane region" description="Helical" evidence="7">
    <location>
        <begin position="466"/>
        <end position="486"/>
    </location>
</feature>
<organism evidence="8 9">
    <name type="scientific">Senna tora</name>
    <dbReference type="NCBI Taxonomy" id="362788"/>
    <lineage>
        <taxon>Eukaryota</taxon>
        <taxon>Viridiplantae</taxon>
        <taxon>Streptophyta</taxon>
        <taxon>Embryophyta</taxon>
        <taxon>Tracheophyta</taxon>
        <taxon>Spermatophyta</taxon>
        <taxon>Magnoliopsida</taxon>
        <taxon>eudicotyledons</taxon>
        <taxon>Gunneridae</taxon>
        <taxon>Pentapetalae</taxon>
        <taxon>rosids</taxon>
        <taxon>fabids</taxon>
        <taxon>Fabales</taxon>
        <taxon>Fabaceae</taxon>
        <taxon>Caesalpinioideae</taxon>
        <taxon>Cassia clade</taxon>
        <taxon>Senna</taxon>
    </lineage>
</organism>
<reference evidence="8" key="1">
    <citation type="submission" date="2020-09" db="EMBL/GenBank/DDBJ databases">
        <title>Genome-Enabled Discovery of Anthraquinone Biosynthesis in Senna tora.</title>
        <authorList>
            <person name="Kang S.-H."/>
            <person name="Pandey R.P."/>
            <person name="Lee C.-M."/>
            <person name="Sim J.-S."/>
            <person name="Jeong J.-T."/>
            <person name="Choi B.-S."/>
            <person name="Jung M."/>
            <person name="Ginzburg D."/>
            <person name="Zhao K."/>
            <person name="Won S.Y."/>
            <person name="Oh T.-J."/>
            <person name="Yu Y."/>
            <person name="Kim N.-H."/>
            <person name="Lee O.R."/>
            <person name="Lee T.-H."/>
            <person name="Bashyal P."/>
            <person name="Kim T.-S."/>
            <person name="Lee W.-H."/>
            <person name="Kawkins C."/>
            <person name="Kim C.-K."/>
            <person name="Kim J.S."/>
            <person name="Ahn B.O."/>
            <person name="Rhee S.Y."/>
            <person name="Sohng J.K."/>
        </authorList>
    </citation>
    <scope>NUCLEOTIDE SEQUENCE</scope>
    <source>
        <tissue evidence="8">Leaf</tissue>
    </source>
</reference>
<accession>A0A834TXZ7</accession>
<dbReference type="Pfam" id="PF14778">
    <property type="entry name" value="ODR4-like"/>
    <property type="match status" value="1"/>
</dbReference>
<dbReference type="EMBL" id="JAAIUW010000005">
    <property type="protein sequence ID" value="KAF7830049.1"/>
    <property type="molecule type" value="Genomic_DNA"/>
</dbReference>
<sequence>MVKAVVGEEAQLKLIEDRLSQSALPAEVGLVIGKLSSNLDRGFVFDLIPTPQNDSGEPACAITDTSKDDKKKGSKSKSQVTDSSSLFIDKDWVAEHARQVSRMLVGGMKVVGIYIWVSESAFKNSTIVLCQTVKAVAEAAPIFETDCGERLIVHICYSPRRWNCRNCSLSSNITSSSLRPCDFKMGKVLSSLQTFRCTYNFSLRLPIFHENASKFHTLSDALRHVISIHAKELKGAKVLIDGRLVIDNEPCSSDGVHEVELLLPFMDNTPVEACSQGDVLGILYFSGSICSFAYLNPKEPISQAVTDIKGDIIMSLQSRLDIICDEAEEDPGSSLDDGREANDEMSTEKPVTQLALQLLRKGCSLPLPRRVFAPWLAGIYVCDYLQPSETVEVLRDHCTELLSLKSCTDVSTILEPEKEASSLMAKSFWDIAVPFGSAIQPLEEKGRSEGKGEISSKSSKSGNINVVAAALILLLSVLLGFVLFILKG</sequence>
<keyword evidence="4 7" id="KW-1133">Transmembrane helix</keyword>
<dbReference type="GO" id="GO:0012505">
    <property type="term" value="C:endomembrane system"/>
    <property type="evidence" value="ECO:0007669"/>
    <property type="project" value="TreeGrafter"/>
</dbReference>
<dbReference type="OrthoDB" id="21458at2759"/>
<dbReference type="GO" id="GO:0016020">
    <property type="term" value="C:membrane"/>
    <property type="evidence" value="ECO:0007669"/>
    <property type="project" value="UniProtKB-SubCell"/>
</dbReference>
<evidence type="ECO:0000256" key="3">
    <source>
        <dbReference type="ARBA" id="ARBA00022692"/>
    </source>
</evidence>
<keyword evidence="5 7" id="KW-0472">Membrane</keyword>
<dbReference type="InterPro" id="IPR029454">
    <property type="entry name" value="ODR-4-like"/>
</dbReference>
<proteinExistence type="inferred from homology"/>
<dbReference type="AlphaFoldDB" id="A0A834TXZ7"/>
<evidence type="ECO:0000256" key="5">
    <source>
        <dbReference type="ARBA" id="ARBA00023136"/>
    </source>
</evidence>